<gene>
    <name evidence="2" type="ORF">ZHD862_LOCUS27444</name>
</gene>
<feature type="transmembrane region" description="Helical" evidence="1">
    <location>
        <begin position="296"/>
        <end position="321"/>
    </location>
</feature>
<dbReference type="EMBL" id="CAJNOT010002171">
    <property type="protein sequence ID" value="CAF1290901.1"/>
    <property type="molecule type" value="Genomic_DNA"/>
</dbReference>
<comment type="caution">
    <text evidence="2">The sequence shown here is derived from an EMBL/GenBank/DDBJ whole genome shotgun (WGS) entry which is preliminary data.</text>
</comment>
<dbReference type="Proteomes" id="UP000663864">
    <property type="component" value="Unassembled WGS sequence"/>
</dbReference>
<keyword evidence="1" id="KW-1133">Transmembrane helix</keyword>
<name>A0A815D002_9BILA</name>
<keyword evidence="1" id="KW-0812">Transmembrane</keyword>
<evidence type="ECO:0000313" key="2">
    <source>
        <dbReference type="EMBL" id="CAF1290901.1"/>
    </source>
</evidence>
<dbReference type="AlphaFoldDB" id="A0A815D002"/>
<sequence>MPKRVRKILDEVGDHPVLKIQLGRTPVEAVLILFLNILSSWKFSDKQIELGYDEIYHNYLLITIQNKKKLNVLHTMIEASKDTVGSSVYKLEKAHRVRLMKPVFPTEFVDIYNIPLTSNKTFTLNRLITTASNIDKHFYTYDAGNNNMCQTFVENIIDINGLTSNIIDNTTRIALKPQDAKTLVATLGSRSDIVKRITDLGGTLDKWVFDHKIKWKKPVVKEFTLIGNMHVKAKNDITNNNIDDIINNNIDDILSSSADTIVVNGMTDTVIENVDDAFNAVIALEEDEKKTKRNQLIIMIFSILLVILLSLGAAIVIFFIWQKRKDKLMGKESTGDIVDKSKTESNLSIATHANGD</sequence>
<evidence type="ECO:0000256" key="1">
    <source>
        <dbReference type="SAM" id="Phobius"/>
    </source>
</evidence>
<protein>
    <submittedName>
        <fullName evidence="2">Uncharacterized protein</fullName>
    </submittedName>
</protein>
<evidence type="ECO:0000313" key="3">
    <source>
        <dbReference type="Proteomes" id="UP000663864"/>
    </source>
</evidence>
<organism evidence="2 3">
    <name type="scientific">Rotaria sordida</name>
    <dbReference type="NCBI Taxonomy" id="392033"/>
    <lineage>
        <taxon>Eukaryota</taxon>
        <taxon>Metazoa</taxon>
        <taxon>Spiralia</taxon>
        <taxon>Gnathifera</taxon>
        <taxon>Rotifera</taxon>
        <taxon>Eurotatoria</taxon>
        <taxon>Bdelloidea</taxon>
        <taxon>Philodinida</taxon>
        <taxon>Philodinidae</taxon>
        <taxon>Rotaria</taxon>
    </lineage>
</organism>
<proteinExistence type="predicted"/>
<accession>A0A815D002</accession>
<reference evidence="2" key="1">
    <citation type="submission" date="2021-02" db="EMBL/GenBank/DDBJ databases">
        <authorList>
            <person name="Nowell W R."/>
        </authorList>
    </citation>
    <scope>NUCLEOTIDE SEQUENCE</scope>
</reference>
<keyword evidence="1" id="KW-0472">Membrane</keyword>